<dbReference type="GO" id="GO:0008233">
    <property type="term" value="F:peptidase activity"/>
    <property type="evidence" value="ECO:0007669"/>
    <property type="project" value="UniProtKB-KW"/>
</dbReference>
<dbReference type="PROSITE" id="PS50151">
    <property type="entry name" value="UVR"/>
    <property type="match status" value="1"/>
</dbReference>
<dbReference type="Pfam" id="PF17871">
    <property type="entry name" value="AAA_lid_9"/>
    <property type="match status" value="1"/>
</dbReference>
<dbReference type="InterPro" id="IPR028299">
    <property type="entry name" value="ClpA/B_CS2"/>
</dbReference>
<dbReference type="Pfam" id="PF02861">
    <property type="entry name" value="Clp_N"/>
    <property type="match status" value="1"/>
</dbReference>
<dbReference type="Pfam" id="PF07724">
    <property type="entry name" value="AAA_2"/>
    <property type="match status" value="1"/>
</dbReference>
<dbReference type="PROSITE" id="PS00870">
    <property type="entry name" value="CLPAB_1"/>
    <property type="match status" value="1"/>
</dbReference>
<dbReference type="InterPro" id="IPR050130">
    <property type="entry name" value="ClpA_ClpB"/>
</dbReference>
<dbReference type="CDD" id="cd19499">
    <property type="entry name" value="RecA-like_ClpB_Hsp104-like"/>
    <property type="match status" value="1"/>
</dbReference>
<protein>
    <submittedName>
        <fullName evidence="11">ATP-dependent Clp protease ATP-binding subunit</fullName>
    </submittedName>
</protein>
<dbReference type="SUPFAM" id="SSF52540">
    <property type="entry name" value="P-loop containing nucleoside triphosphate hydrolases"/>
    <property type="match status" value="2"/>
</dbReference>
<gene>
    <name evidence="11" type="ORF">J3A84_07240</name>
</gene>
<dbReference type="PROSITE" id="PS51903">
    <property type="entry name" value="CLP_R"/>
    <property type="match status" value="1"/>
</dbReference>
<dbReference type="SMART" id="SM01086">
    <property type="entry name" value="ClpB_D2-small"/>
    <property type="match status" value="1"/>
</dbReference>
<feature type="compositionally biased region" description="Acidic residues" evidence="8">
    <location>
        <begin position="827"/>
        <end position="841"/>
    </location>
</feature>
<dbReference type="InterPro" id="IPR027417">
    <property type="entry name" value="P-loop_NTPase"/>
</dbReference>
<comment type="similarity">
    <text evidence="6">Belongs to the ClpA/ClpB family.</text>
</comment>
<feature type="domain" description="Clp R" evidence="10">
    <location>
        <begin position="2"/>
        <end position="145"/>
    </location>
</feature>
<accession>A0A939KFU5</accession>
<feature type="region of interest" description="Disordered" evidence="8">
    <location>
        <begin position="817"/>
        <end position="841"/>
    </location>
</feature>
<dbReference type="EMBL" id="JAFNJU010000004">
    <property type="protein sequence ID" value="MBO1264822.1"/>
    <property type="molecule type" value="Genomic_DNA"/>
</dbReference>
<dbReference type="GO" id="GO:0016887">
    <property type="term" value="F:ATP hydrolysis activity"/>
    <property type="evidence" value="ECO:0007669"/>
    <property type="project" value="InterPro"/>
</dbReference>
<dbReference type="Pfam" id="PF10431">
    <property type="entry name" value="ClpB_D2-small"/>
    <property type="match status" value="1"/>
</dbReference>
<feature type="domain" description="UVR" evidence="9">
    <location>
        <begin position="419"/>
        <end position="454"/>
    </location>
</feature>
<name>A0A939KFU5_9CLOT</name>
<evidence type="ECO:0000256" key="4">
    <source>
        <dbReference type="ARBA" id="ARBA00023186"/>
    </source>
</evidence>
<keyword evidence="2 6" id="KW-0547">Nucleotide-binding</keyword>
<feature type="coiled-coil region" evidence="7">
    <location>
        <begin position="415"/>
        <end position="461"/>
    </location>
</feature>
<dbReference type="InterPro" id="IPR001943">
    <property type="entry name" value="UVR_dom"/>
</dbReference>
<keyword evidence="4 6" id="KW-0143">Chaperone</keyword>
<dbReference type="PANTHER" id="PTHR11638">
    <property type="entry name" value="ATP-DEPENDENT CLP PROTEASE"/>
    <property type="match status" value="1"/>
</dbReference>
<dbReference type="SUPFAM" id="SSF81923">
    <property type="entry name" value="Double Clp-N motif"/>
    <property type="match status" value="1"/>
</dbReference>
<dbReference type="InterPro" id="IPR003959">
    <property type="entry name" value="ATPase_AAA_core"/>
</dbReference>
<dbReference type="PANTHER" id="PTHR11638:SF18">
    <property type="entry name" value="HEAT SHOCK PROTEIN 104"/>
    <property type="match status" value="1"/>
</dbReference>
<dbReference type="InterPro" id="IPR018368">
    <property type="entry name" value="ClpA/B_CS1"/>
</dbReference>
<evidence type="ECO:0000256" key="5">
    <source>
        <dbReference type="PROSITE-ProRule" id="PRU01251"/>
    </source>
</evidence>
<dbReference type="InterPro" id="IPR019489">
    <property type="entry name" value="Clp_ATPase_C"/>
</dbReference>
<evidence type="ECO:0000256" key="3">
    <source>
        <dbReference type="ARBA" id="ARBA00022840"/>
    </source>
</evidence>
<proteinExistence type="inferred from homology"/>
<dbReference type="GO" id="GO:0005524">
    <property type="term" value="F:ATP binding"/>
    <property type="evidence" value="ECO:0007669"/>
    <property type="project" value="UniProtKB-KW"/>
</dbReference>
<dbReference type="FunFam" id="3.40.50.300:FF:000010">
    <property type="entry name" value="Chaperone clpB 1, putative"/>
    <property type="match status" value="1"/>
</dbReference>
<dbReference type="PROSITE" id="PS00871">
    <property type="entry name" value="CLPAB_2"/>
    <property type="match status" value="1"/>
</dbReference>
<dbReference type="CDD" id="cd00009">
    <property type="entry name" value="AAA"/>
    <property type="match status" value="1"/>
</dbReference>
<dbReference type="InterPro" id="IPR003593">
    <property type="entry name" value="AAA+_ATPase"/>
</dbReference>
<dbReference type="GO" id="GO:0005737">
    <property type="term" value="C:cytoplasm"/>
    <property type="evidence" value="ECO:0007669"/>
    <property type="project" value="TreeGrafter"/>
</dbReference>
<evidence type="ECO:0000256" key="7">
    <source>
        <dbReference type="SAM" id="Coils"/>
    </source>
</evidence>
<dbReference type="PRINTS" id="PR00300">
    <property type="entry name" value="CLPPROTEASEA"/>
</dbReference>
<comment type="caution">
    <text evidence="11">The sequence shown here is derived from an EMBL/GenBank/DDBJ whole genome shotgun (WGS) entry which is preliminary data.</text>
</comment>
<reference evidence="11" key="1">
    <citation type="submission" date="2021-03" db="EMBL/GenBank/DDBJ databases">
        <title>Proteiniclasticum marinus sp. nov., isolated from tidal flat sediment.</title>
        <authorList>
            <person name="Namirimu T."/>
            <person name="Yang J.-A."/>
            <person name="Yang S.-H."/>
            <person name="Kim Y.-J."/>
            <person name="Kwon K.K."/>
        </authorList>
    </citation>
    <scope>NUCLEOTIDE SEQUENCE</scope>
    <source>
        <strain evidence="11">SCR006</strain>
    </source>
</reference>
<dbReference type="AlphaFoldDB" id="A0A939KFU5"/>
<organism evidence="11 12">
    <name type="scientific">Proteiniclasticum aestuarii</name>
    <dbReference type="NCBI Taxonomy" id="2817862"/>
    <lineage>
        <taxon>Bacteria</taxon>
        <taxon>Bacillati</taxon>
        <taxon>Bacillota</taxon>
        <taxon>Clostridia</taxon>
        <taxon>Eubacteriales</taxon>
        <taxon>Clostridiaceae</taxon>
        <taxon>Proteiniclasticum</taxon>
    </lineage>
</organism>
<dbReference type="InterPro" id="IPR004176">
    <property type="entry name" value="Clp_R_N"/>
</dbReference>
<dbReference type="Gene3D" id="1.10.1780.10">
    <property type="entry name" value="Clp, N-terminal domain"/>
    <property type="match status" value="1"/>
</dbReference>
<dbReference type="InterPro" id="IPR041546">
    <property type="entry name" value="ClpA/ClpB_AAA_lid"/>
</dbReference>
<evidence type="ECO:0000256" key="8">
    <source>
        <dbReference type="SAM" id="MobiDB-lite"/>
    </source>
</evidence>
<keyword evidence="12" id="KW-1185">Reference proteome</keyword>
<feature type="region of interest" description="Disordered" evidence="8">
    <location>
        <begin position="144"/>
        <end position="164"/>
    </location>
</feature>
<dbReference type="GO" id="GO:0006508">
    <property type="term" value="P:proteolysis"/>
    <property type="evidence" value="ECO:0007669"/>
    <property type="project" value="UniProtKB-KW"/>
</dbReference>
<evidence type="ECO:0000313" key="11">
    <source>
        <dbReference type="EMBL" id="MBO1264822.1"/>
    </source>
</evidence>
<evidence type="ECO:0000313" key="12">
    <source>
        <dbReference type="Proteomes" id="UP000664218"/>
    </source>
</evidence>
<keyword evidence="3 6" id="KW-0067">ATP-binding</keyword>
<keyword evidence="1 5" id="KW-0677">Repeat</keyword>
<dbReference type="FunFam" id="3.40.50.300:FF:000025">
    <property type="entry name" value="ATP-dependent Clp protease subunit"/>
    <property type="match status" value="1"/>
</dbReference>
<dbReference type="InterPro" id="IPR036628">
    <property type="entry name" value="Clp_N_dom_sf"/>
</dbReference>
<evidence type="ECO:0000256" key="2">
    <source>
        <dbReference type="ARBA" id="ARBA00022741"/>
    </source>
</evidence>
<keyword evidence="11" id="KW-0645">Protease</keyword>
<dbReference type="Gene3D" id="3.40.50.300">
    <property type="entry name" value="P-loop containing nucleotide triphosphate hydrolases"/>
    <property type="match status" value="2"/>
</dbReference>
<dbReference type="RefSeq" id="WP_207599336.1">
    <property type="nucleotide sequence ID" value="NZ_JAFNJU010000004.1"/>
</dbReference>
<evidence type="ECO:0000259" key="10">
    <source>
        <dbReference type="PROSITE" id="PS51903"/>
    </source>
</evidence>
<dbReference type="Gene3D" id="4.10.860.10">
    <property type="entry name" value="UVR domain"/>
    <property type="match status" value="1"/>
</dbReference>
<dbReference type="InterPro" id="IPR001270">
    <property type="entry name" value="ClpA/B"/>
</dbReference>
<evidence type="ECO:0000256" key="6">
    <source>
        <dbReference type="RuleBase" id="RU004432"/>
    </source>
</evidence>
<dbReference type="SMART" id="SM00382">
    <property type="entry name" value="AAA"/>
    <property type="match status" value="2"/>
</dbReference>
<dbReference type="Gene3D" id="1.10.8.60">
    <property type="match status" value="2"/>
</dbReference>
<evidence type="ECO:0000256" key="1">
    <source>
        <dbReference type="ARBA" id="ARBA00022737"/>
    </source>
</evidence>
<evidence type="ECO:0000259" key="9">
    <source>
        <dbReference type="PROSITE" id="PS50151"/>
    </source>
</evidence>
<keyword evidence="7" id="KW-0175">Coiled coil</keyword>
<dbReference type="GO" id="GO:0034605">
    <property type="term" value="P:cellular response to heat"/>
    <property type="evidence" value="ECO:0007669"/>
    <property type="project" value="TreeGrafter"/>
</dbReference>
<dbReference type="Proteomes" id="UP000664218">
    <property type="component" value="Unassembled WGS sequence"/>
</dbReference>
<sequence length="841" mass="94299">MFERFTERAKATLMHAQKESQRLQHGYIGTEHILYGIASVEGAGSNLLHAAGITKESVQEMIEETLGQGNNMFSGTGQLALTPRTKRLLDNSFKEARNLGQNYISPEHMLLAILSEEEGVAYAIIQSHGIDVSKLKNDIIKSFGNPGAQSESEVRSQENSETPALDQYGKDLTEMARDGKLDPVIGRGEETERILEILSRRTKNNPVLIGDPGVGKTAIAEGLAQRIVKGNIPELLKNKRVVSLDISQMLAGAKYRGEFEERLKNVLSEIKNTKNVILFIDEIHTIIGAGGAEGAIDAANILKPALARGEIQAIGATTIDEFRKHFEKDSALERRFQPVHVGEPTIEEAKLILKGLRDKYEAHHRIKITDEALDAAVELSDRYITDRFLPDKAIDLMDEAAAKVRIQNLTAPPDVKSIEEELKNVQKEKEEAVSLQDYEKAAKLRDRENELKKTLNNTKHKWKSGSMGDSSLVVTEEDVAQVVSRWTKVPVKKLTETESEKLLNLESILHERVIGQDEAVNSISRAVRRARVGLKDPNRPIGSFIFLGPTGVGKTELSKALAVAMFGAEKAMIRIDMSEYMEKHTVSRLIGSPPGYVGYDEGGQLTEAVRRNPYSVILFDEIEKAHPDVFNVLLQILEDGRLTDGQGKTVNFKNTIIIMTSNVGASTIRKQKTVGFSIASDKNTEEYDRMKENIMDELKKSFRPEFLNRIDDTIVFRSLTNEDLEQITKLMLDEVSKRIAEREIYLQFTDETLKFMTRSGYDMTYGARPLRRAITKELEDTLSEEMLKGNIVKGDEVLVDIREDKLFFTKTGQRAVRVEKRTGTNPEMEETPEESEESQEK</sequence>
<keyword evidence="11" id="KW-0378">Hydrolase</keyword>
<dbReference type="Pfam" id="PF00004">
    <property type="entry name" value="AAA"/>
    <property type="match status" value="1"/>
</dbReference>